<evidence type="ECO:0000313" key="3">
    <source>
        <dbReference type="Proteomes" id="UP000230956"/>
    </source>
</evidence>
<dbReference type="RefSeq" id="WP_286976638.1">
    <property type="nucleotide sequence ID" value="NZ_PFNG01000134.1"/>
</dbReference>
<dbReference type="InterPro" id="IPR012854">
    <property type="entry name" value="Cu_amine_oxidase-like_N"/>
</dbReference>
<sequence length="172" mass="18926">SPIKNLGDEPSTFDISVKNVLRLKIVAVWVEGSKLDYAIWGNPYLTGPKIVEMTIGDIKYRSNDTELEMDIAPYVKSGRTYLPVRYVAEALGATVFWNNKTKTATVAGANGTVLTLTIGSRIMRNSNSNVQMDAAPEIRAGRTMLPIRWVAEALGATVDWNQEAKLVTIKLP</sequence>
<organism evidence="2 3">
    <name type="scientific">Candidatus Aquicultor secundus</name>
    <dbReference type="NCBI Taxonomy" id="1973895"/>
    <lineage>
        <taxon>Bacteria</taxon>
        <taxon>Bacillati</taxon>
        <taxon>Actinomycetota</taxon>
        <taxon>Candidatus Aquicultoria</taxon>
        <taxon>Candidatus Aquicultorales</taxon>
        <taxon>Candidatus Aquicultoraceae</taxon>
        <taxon>Candidatus Aquicultor</taxon>
    </lineage>
</organism>
<dbReference type="Gene3D" id="3.30.457.10">
    <property type="entry name" value="Copper amine oxidase-like, N-terminal domain"/>
    <property type="match status" value="1"/>
</dbReference>
<dbReference type="EMBL" id="PFNG01000134">
    <property type="protein sequence ID" value="PIZ38920.1"/>
    <property type="molecule type" value="Genomic_DNA"/>
</dbReference>
<dbReference type="SUPFAM" id="SSF55383">
    <property type="entry name" value="Copper amine oxidase, domain N"/>
    <property type="match status" value="1"/>
</dbReference>
<dbReference type="Proteomes" id="UP000230956">
    <property type="component" value="Unassembled WGS sequence"/>
</dbReference>
<comment type="caution">
    <text evidence="2">The sequence shown here is derived from an EMBL/GenBank/DDBJ whole genome shotgun (WGS) entry which is preliminary data.</text>
</comment>
<dbReference type="AlphaFoldDB" id="A0A2M7T7Y4"/>
<evidence type="ECO:0000259" key="1">
    <source>
        <dbReference type="Pfam" id="PF07833"/>
    </source>
</evidence>
<feature type="non-terminal residue" evidence="2">
    <location>
        <position position="1"/>
    </location>
</feature>
<reference evidence="3" key="1">
    <citation type="submission" date="2017-09" db="EMBL/GenBank/DDBJ databases">
        <title>Depth-based differentiation of microbial function through sediment-hosted aquifers and enrichment of novel symbionts in the deep terrestrial subsurface.</title>
        <authorList>
            <person name="Probst A.J."/>
            <person name="Ladd B."/>
            <person name="Jarett J.K."/>
            <person name="Geller-Mcgrath D.E."/>
            <person name="Sieber C.M.K."/>
            <person name="Emerson J.B."/>
            <person name="Anantharaman K."/>
            <person name="Thomas B.C."/>
            <person name="Malmstrom R."/>
            <person name="Stieglmeier M."/>
            <person name="Klingl A."/>
            <person name="Woyke T."/>
            <person name="Ryan C.M."/>
            <person name="Banfield J.F."/>
        </authorList>
    </citation>
    <scope>NUCLEOTIDE SEQUENCE [LARGE SCALE GENOMIC DNA]</scope>
</reference>
<proteinExistence type="predicted"/>
<dbReference type="Pfam" id="PF07833">
    <property type="entry name" value="Cu_amine_oxidN1"/>
    <property type="match status" value="1"/>
</dbReference>
<evidence type="ECO:0000313" key="2">
    <source>
        <dbReference type="EMBL" id="PIZ38920.1"/>
    </source>
</evidence>
<feature type="domain" description="Copper amine oxidase-like N-terminal" evidence="1">
    <location>
        <begin position="63"/>
        <end position="169"/>
    </location>
</feature>
<name>A0A2M7T7Y4_9ACTN</name>
<protein>
    <recommendedName>
        <fullName evidence="1">Copper amine oxidase-like N-terminal domain-containing protein</fullName>
    </recommendedName>
</protein>
<dbReference type="InterPro" id="IPR036582">
    <property type="entry name" value="Mao_N_sf"/>
</dbReference>
<accession>A0A2M7T7Y4</accession>
<gene>
    <name evidence="2" type="ORF">COY37_05640</name>
</gene>